<dbReference type="Proteomes" id="UP000199373">
    <property type="component" value="Unassembled WGS sequence"/>
</dbReference>
<sequence length="221" mass="26168">MTRLIDALKDFETTANKVSNETELQSLFERLAPVFLYGGYINVRNDYKVYIRTVEFYFHSEKENGIHDPIVYHRNGRDLEEVPYFPLMFLHAHSSGFDISFESEIGEYRASALIRSYEIIANDGSYLKWEKVDDSKDAKSMFRKYTDYRYNTQSTYLYTLLNGFPLGNSNDIKWVDSPRESRINPGKTRQNVFLSKSELEYKPIEGRKCERKWSFTREEYV</sequence>
<organism evidence="1 2">
    <name type="scientific">Prevotella aff. ruminicola Tc2-24</name>
    <dbReference type="NCBI Taxonomy" id="81582"/>
    <lineage>
        <taxon>Bacteria</taxon>
        <taxon>Pseudomonadati</taxon>
        <taxon>Bacteroidota</taxon>
        <taxon>Bacteroidia</taxon>
        <taxon>Bacteroidales</taxon>
        <taxon>Prevotellaceae</taxon>
        <taxon>Prevotella</taxon>
    </lineage>
</organism>
<name>A0A1I0PN06_9BACT</name>
<evidence type="ECO:0000313" key="2">
    <source>
        <dbReference type="Proteomes" id="UP000199373"/>
    </source>
</evidence>
<dbReference type="AlphaFoldDB" id="A0A1I0PN06"/>
<keyword evidence="2" id="KW-1185">Reference proteome</keyword>
<gene>
    <name evidence="1" type="ORF">SAMN04487850_1888</name>
</gene>
<accession>A0A1I0PN06</accession>
<proteinExistence type="predicted"/>
<dbReference type="RefSeq" id="WP_091916114.1">
    <property type="nucleotide sequence ID" value="NZ_FOIQ01000004.1"/>
</dbReference>
<dbReference type="EMBL" id="FOIQ01000004">
    <property type="protein sequence ID" value="SEW15794.1"/>
    <property type="molecule type" value="Genomic_DNA"/>
</dbReference>
<protein>
    <submittedName>
        <fullName evidence="1">Uncharacterized protein</fullName>
    </submittedName>
</protein>
<evidence type="ECO:0000313" key="1">
    <source>
        <dbReference type="EMBL" id="SEW15794.1"/>
    </source>
</evidence>
<reference evidence="1 2" key="1">
    <citation type="submission" date="2016-10" db="EMBL/GenBank/DDBJ databases">
        <authorList>
            <person name="de Groot N.N."/>
        </authorList>
    </citation>
    <scope>NUCLEOTIDE SEQUENCE [LARGE SCALE GENOMIC DNA]</scope>
    <source>
        <strain evidence="1 2">TC2-24</strain>
    </source>
</reference>